<dbReference type="GO" id="GO:0000139">
    <property type="term" value="C:Golgi membrane"/>
    <property type="evidence" value="ECO:0007669"/>
    <property type="project" value="TreeGrafter"/>
</dbReference>
<protein>
    <recommendedName>
        <fullName evidence="9">UDP-galactose transporter homolog 1</fullName>
    </recommendedName>
</protein>
<keyword evidence="4" id="KW-0762">Sugar transport</keyword>
<dbReference type="Pfam" id="PF08449">
    <property type="entry name" value="UAA"/>
    <property type="match status" value="1"/>
</dbReference>
<dbReference type="OrthoDB" id="1601at2759"/>
<evidence type="ECO:0000256" key="8">
    <source>
        <dbReference type="ARBA" id="ARBA00023136"/>
    </source>
</evidence>
<evidence type="ECO:0000256" key="6">
    <source>
        <dbReference type="ARBA" id="ARBA00022824"/>
    </source>
</evidence>
<dbReference type="GO" id="GO:0005789">
    <property type="term" value="C:endoplasmic reticulum membrane"/>
    <property type="evidence" value="ECO:0007669"/>
    <property type="project" value="UniProtKB-SubCell"/>
</dbReference>
<evidence type="ECO:0000256" key="2">
    <source>
        <dbReference type="ARBA" id="ARBA00010694"/>
    </source>
</evidence>
<evidence type="ECO:0000256" key="3">
    <source>
        <dbReference type="ARBA" id="ARBA00022448"/>
    </source>
</evidence>
<dbReference type="GO" id="GO:0005460">
    <property type="term" value="F:UDP-glucose transmembrane transporter activity"/>
    <property type="evidence" value="ECO:0007669"/>
    <property type="project" value="TreeGrafter"/>
</dbReference>
<evidence type="ECO:0000256" key="5">
    <source>
        <dbReference type="ARBA" id="ARBA00022692"/>
    </source>
</evidence>
<keyword evidence="5 11" id="KW-0812">Transmembrane</keyword>
<feature type="transmembrane region" description="Helical" evidence="11">
    <location>
        <begin position="38"/>
        <end position="62"/>
    </location>
</feature>
<dbReference type="GO" id="GO:0005459">
    <property type="term" value="F:UDP-galactose transmembrane transporter activity"/>
    <property type="evidence" value="ECO:0007669"/>
    <property type="project" value="TreeGrafter"/>
</dbReference>
<feature type="transmembrane region" description="Helical" evidence="11">
    <location>
        <begin position="238"/>
        <end position="259"/>
    </location>
</feature>
<gene>
    <name evidence="12" type="ORF">AYI68_g6324</name>
</gene>
<keyword evidence="7 11" id="KW-1133">Transmembrane helix</keyword>
<dbReference type="EMBL" id="LSSL01004249">
    <property type="protein sequence ID" value="OLY79606.1"/>
    <property type="molecule type" value="Genomic_DNA"/>
</dbReference>
<feature type="transmembrane region" description="Helical" evidence="11">
    <location>
        <begin position="266"/>
        <end position="287"/>
    </location>
</feature>
<evidence type="ECO:0000313" key="12">
    <source>
        <dbReference type="EMBL" id="OLY79606.1"/>
    </source>
</evidence>
<keyword evidence="8 11" id="KW-0472">Membrane</keyword>
<evidence type="ECO:0000256" key="1">
    <source>
        <dbReference type="ARBA" id="ARBA00004477"/>
    </source>
</evidence>
<evidence type="ECO:0000256" key="7">
    <source>
        <dbReference type="ARBA" id="ARBA00022989"/>
    </source>
</evidence>
<dbReference type="InterPro" id="IPR013657">
    <property type="entry name" value="SCL35B1-4/HUT1"/>
</dbReference>
<feature type="region of interest" description="Disordered" evidence="10">
    <location>
        <begin position="317"/>
        <end position="338"/>
    </location>
</feature>
<dbReference type="SUPFAM" id="SSF103481">
    <property type="entry name" value="Multidrug resistance efflux transporter EmrE"/>
    <property type="match status" value="1"/>
</dbReference>
<comment type="similarity">
    <text evidence="2">Belongs to the nucleotide-sugar transporter family. SLC35B subfamily.</text>
</comment>
<accession>A0A1R0GRV1</accession>
<comment type="caution">
    <text evidence="12">The sequence shown here is derived from an EMBL/GenBank/DDBJ whole genome shotgun (WGS) entry which is preliminary data.</text>
</comment>
<keyword evidence="3" id="KW-0813">Transport</keyword>
<dbReference type="Proteomes" id="UP000187455">
    <property type="component" value="Unassembled WGS sequence"/>
</dbReference>
<keyword evidence="6" id="KW-0256">Endoplasmic reticulum</keyword>
<keyword evidence="13" id="KW-1185">Reference proteome</keyword>
<name>A0A1R0GRV1_9FUNG</name>
<feature type="transmembrane region" description="Helical" evidence="11">
    <location>
        <begin position="160"/>
        <end position="181"/>
    </location>
</feature>
<sequence>MLNLAFNIIGVYVCFLTWGLTQEKVTSTVYGNGEKFKYFIFLNLVQAIIAAIVGYVYSVILLREKLLKLNSSRIKNFFKVGLMSAVASPFGYASLKHIDYLTLTLAKSSKLIPVMVMHKFLYRRTFPTYKYIVVSAITLGVFGFMALSPKSSSKGSSSQGLSLGNLFGLLLVFINLSLDGALNSSQDDIIEKDKQINGRSMMIYMNLSTAILLLLYLLNPYNPELANALSFLANNHLAIWDILIFALCGSIGQCFIFHMLGKYGSLTLVTVTVTRKLFTMLLSVFLYNHTLSLGQWLSIALVFSAIIFEVYIKMSSPKTASPPIPDLSLPSNDKKKAS</sequence>
<organism evidence="12 13">
    <name type="scientific">Smittium mucronatum</name>
    <dbReference type="NCBI Taxonomy" id="133383"/>
    <lineage>
        <taxon>Eukaryota</taxon>
        <taxon>Fungi</taxon>
        <taxon>Fungi incertae sedis</taxon>
        <taxon>Zoopagomycota</taxon>
        <taxon>Kickxellomycotina</taxon>
        <taxon>Harpellomycetes</taxon>
        <taxon>Harpellales</taxon>
        <taxon>Legeriomycetaceae</taxon>
        <taxon>Smittium</taxon>
    </lineage>
</organism>
<dbReference type="STRING" id="133383.A0A1R0GRV1"/>
<dbReference type="InterPro" id="IPR037185">
    <property type="entry name" value="EmrE-like"/>
</dbReference>
<dbReference type="AlphaFoldDB" id="A0A1R0GRV1"/>
<evidence type="ECO:0000256" key="9">
    <source>
        <dbReference type="ARBA" id="ARBA00041103"/>
    </source>
</evidence>
<feature type="transmembrane region" description="Helical" evidence="11">
    <location>
        <begin position="293"/>
        <end position="312"/>
    </location>
</feature>
<proteinExistence type="inferred from homology"/>
<evidence type="ECO:0000256" key="10">
    <source>
        <dbReference type="SAM" id="MobiDB-lite"/>
    </source>
</evidence>
<reference evidence="12 13" key="1">
    <citation type="journal article" date="2016" name="Mol. Biol. Evol.">
        <title>Genome-Wide Survey of Gut Fungi (Harpellales) Reveals the First Horizontally Transferred Ubiquitin Gene from a Mosquito Host.</title>
        <authorList>
            <person name="Wang Y."/>
            <person name="White M.M."/>
            <person name="Kvist S."/>
            <person name="Moncalvo J.M."/>
        </authorList>
    </citation>
    <scope>NUCLEOTIDE SEQUENCE [LARGE SCALE GENOMIC DNA]</scope>
    <source>
        <strain evidence="12 13">ALG-7-W6</strain>
    </source>
</reference>
<dbReference type="PANTHER" id="PTHR10778:SF10">
    <property type="entry name" value="SOLUTE CARRIER FAMILY 35 MEMBER B1"/>
    <property type="match status" value="1"/>
</dbReference>
<comment type="subcellular location">
    <subcellularLocation>
        <location evidence="1">Endoplasmic reticulum membrane</location>
        <topology evidence="1">Multi-pass membrane protein</topology>
    </subcellularLocation>
</comment>
<dbReference type="PANTHER" id="PTHR10778">
    <property type="entry name" value="SOLUTE CARRIER FAMILY 35 MEMBER B"/>
    <property type="match status" value="1"/>
</dbReference>
<evidence type="ECO:0000256" key="11">
    <source>
        <dbReference type="SAM" id="Phobius"/>
    </source>
</evidence>
<evidence type="ECO:0000256" key="4">
    <source>
        <dbReference type="ARBA" id="ARBA00022597"/>
    </source>
</evidence>
<evidence type="ECO:0000313" key="13">
    <source>
        <dbReference type="Proteomes" id="UP000187455"/>
    </source>
</evidence>
<feature type="transmembrane region" description="Helical" evidence="11">
    <location>
        <begin position="129"/>
        <end position="148"/>
    </location>
</feature>
<feature type="transmembrane region" description="Helical" evidence="11">
    <location>
        <begin position="201"/>
        <end position="218"/>
    </location>
</feature>